<feature type="compositionally biased region" description="Basic and acidic residues" evidence="8">
    <location>
        <begin position="174"/>
        <end position="185"/>
    </location>
</feature>
<dbReference type="GO" id="GO:0003677">
    <property type="term" value="F:DNA binding"/>
    <property type="evidence" value="ECO:0007669"/>
    <property type="project" value="UniProtKB-KW"/>
</dbReference>
<dbReference type="PANTHER" id="PTHR12632">
    <property type="entry name" value="TRANSCRIPTION FACTOR NF-Y ALPHA-RELATED"/>
    <property type="match status" value="1"/>
</dbReference>
<feature type="compositionally biased region" description="Basic residues" evidence="8">
    <location>
        <begin position="146"/>
        <end position="166"/>
    </location>
</feature>
<keyword evidence="10" id="KW-1185">Reference proteome</keyword>
<evidence type="ECO:0000256" key="8">
    <source>
        <dbReference type="SAM" id="MobiDB-lite"/>
    </source>
</evidence>
<feature type="compositionally biased region" description="Basic and acidic residues" evidence="8">
    <location>
        <begin position="193"/>
        <end position="205"/>
    </location>
</feature>
<dbReference type="OrthoDB" id="1097733at2759"/>
<dbReference type="InterPro" id="IPR001289">
    <property type="entry name" value="NFYA"/>
</dbReference>
<feature type="region of interest" description="Disordered" evidence="8">
    <location>
        <begin position="141"/>
        <end position="237"/>
    </location>
</feature>
<comment type="similarity">
    <text evidence="7">Belongs to the NFYA/HAP2 subunit family.</text>
</comment>
<name>A0A8H7V3H2_9FUNG</name>
<comment type="function">
    <text evidence="7">Component of the sequence-specific heterotrimeric transcription factor (NF-Y) which specifically recognizes a 5'-CCAAT-3' box motif found in the promoters of its target genes.</text>
</comment>
<dbReference type="Gene3D" id="6.10.250.2430">
    <property type="match status" value="1"/>
</dbReference>
<organism evidence="9 10">
    <name type="scientific">Mucor saturninus</name>
    <dbReference type="NCBI Taxonomy" id="64648"/>
    <lineage>
        <taxon>Eukaryota</taxon>
        <taxon>Fungi</taxon>
        <taxon>Fungi incertae sedis</taxon>
        <taxon>Mucoromycota</taxon>
        <taxon>Mucoromycotina</taxon>
        <taxon>Mucoromycetes</taxon>
        <taxon>Mucorales</taxon>
        <taxon>Mucorineae</taxon>
        <taxon>Mucoraceae</taxon>
        <taxon>Mucor</taxon>
    </lineage>
</organism>
<keyword evidence="5 7" id="KW-0804">Transcription</keyword>
<comment type="caution">
    <text evidence="9">The sequence shown here is derived from an EMBL/GenBank/DDBJ whole genome shotgun (WGS) entry which is preliminary data.</text>
</comment>
<evidence type="ECO:0000256" key="1">
    <source>
        <dbReference type="ARBA" id="ARBA00004123"/>
    </source>
</evidence>
<dbReference type="EMBL" id="JAEPRD010000066">
    <property type="protein sequence ID" value="KAG2201968.1"/>
    <property type="molecule type" value="Genomic_DNA"/>
</dbReference>
<dbReference type="GO" id="GO:0003700">
    <property type="term" value="F:DNA-binding transcription factor activity"/>
    <property type="evidence" value="ECO:0007669"/>
    <property type="project" value="UniProtKB-UniRule"/>
</dbReference>
<protein>
    <recommendedName>
        <fullName evidence="7">Transcriptional activator HAP2</fullName>
    </recommendedName>
</protein>
<evidence type="ECO:0000313" key="9">
    <source>
        <dbReference type="EMBL" id="KAG2201968.1"/>
    </source>
</evidence>
<feature type="region of interest" description="Disordered" evidence="8">
    <location>
        <begin position="1"/>
        <end position="124"/>
    </location>
</feature>
<dbReference type="GO" id="GO:0016602">
    <property type="term" value="C:CCAAT-binding factor complex"/>
    <property type="evidence" value="ECO:0007669"/>
    <property type="project" value="InterPro"/>
</dbReference>
<comment type="subunit">
    <text evidence="7">Heterotrimer.</text>
</comment>
<comment type="subcellular location">
    <subcellularLocation>
        <location evidence="1 7">Nucleus</location>
    </subcellularLocation>
</comment>
<evidence type="ECO:0000256" key="5">
    <source>
        <dbReference type="ARBA" id="ARBA00023163"/>
    </source>
</evidence>
<gene>
    <name evidence="9" type="ORF">INT47_000507</name>
</gene>
<evidence type="ECO:0000256" key="7">
    <source>
        <dbReference type="RuleBase" id="RU367155"/>
    </source>
</evidence>
<feature type="compositionally biased region" description="Low complexity" evidence="8">
    <location>
        <begin position="47"/>
        <end position="76"/>
    </location>
</feature>
<keyword evidence="2 7" id="KW-0805">Transcription regulation</keyword>
<sequence>MTDTTSQPHHLLHPHEVYSNPSTTAYQSAPAVDIGQQHPVDPRQQHHLYQQQQPPPSSSSHQQQSQPQQSAYPMQPIAHSPPPHQQLGYRPMEQHTGPAPPPSSQQPPSSEQAPSEEPLYVNAKQYHRILKRRAARAKLEELNKLSKARKPYLHESRHKHAMRRPRGPGGRFLTAKEVEELERTGKMPGQQTNEEKLSVHTKEQTDENISLPPPPPPQQKQWPNAPELNSYHGGYEH</sequence>
<dbReference type="Pfam" id="PF02045">
    <property type="entry name" value="CBFB_NFYA"/>
    <property type="match status" value="1"/>
</dbReference>
<dbReference type="PROSITE" id="PS00686">
    <property type="entry name" value="NFYA_HAP2_1"/>
    <property type="match status" value="1"/>
</dbReference>
<keyword evidence="6 7" id="KW-0539">Nucleus</keyword>
<dbReference type="PRINTS" id="PR00616">
    <property type="entry name" value="CCAATSUBUNTB"/>
</dbReference>
<proteinExistence type="inferred from homology"/>
<evidence type="ECO:0000256" key="4">
    <source>
        <dbReference type="ARBA" id="ARBA00023159"/>
    </source>
</evidence>
<accession>A0A8H7V3H2</accession>
<evidence type="ECO:0000256" key="3">
    <source>
        <dbReference type="ARBA" id="ARBA00023125"/>
    </source>
</evidence>
<evidence type="ECO:0000256" key="2">
    <source>
        <dbReference type="ARBA" id="ARBA00023015"/>
    </source>
</evidence>
<dbReference type="AlphaFoldDB" id="A0A8H7V3H2"/>
<evidence type="ECO:0000313" key="10">
    <source>
        <dbReference type="Proteomes" id="UP000603453"/>
    </source>
</evidence>
<keyword evidence="3 7" id="KW-0238">DNA-binding</keyword>
<keyword evidence="4" id="KW-0010">Activator</keyword>
<dbReference type="SMART" id="SM00521">
    <property type="entry name" value="CBF"/>
    <property type="match status" value="1"/>
</dbReference>
<feature type="compositionally biased region" description="Low complexity" evidence="8">
    <location>
        <begin position="106"/>
        <end position="118"/>
    </location>
</feature>
<dbReference type="PROSITE" id="PS51152">
    <property type="entry name" value="NFYA_HAP2_2"/>
    <property type="match status" value="1"/>
</dbReference>
<dbReference type="InterPro" id="IPR018362">
    <property type="entry name" value="CCAAT-binding_factor_CS"/>
</dbReference>
<reference evidence="9" key="1">
    <citation type="submission" date="2020-12" db="EMBL/GenBank/DDBJ databases">
        <title>Metabolic potential, ecology and presence of endohyphal bacteria is reflected in genomic diversity of Mucoromycotina.</title>
        <authorList>
            <person name="Muszewska A."/>
            <person name="Okrasinska A."/>
            <person name="Steczkiewicz K."/>
            <person name="Drgas O."/>
            <person name="Orlowska M."/>
            <person name="Perlinska-Lenart U."/>
            <person name="Aleksandrzak-Piekarczyk T."/>
            <person name="Szatraj K."/>
            <person name="Zielenkiewicz U."/>
            <person name="Pilsyk S."/>
            <person name="Malc E."/>
            <person name="Mieczkowski P."/>
            <person name="Kruszewska J.S."/>
            <person name="Biernat P."/>
            <person name="Pawlowska J."/>
        </authorList>
    </citation>
    <scope>NUCLEOTIDE SEQUENCE</scope>
    <source>
        <strain evidence="9">WA0000017839</strain>
    </source>
</reference>
<evidence type="ECO:0000256" key="6">
    <source>
        <dbReference type="ARBA" id="ARBA00023242"/>
    </source>
</evidence>
<dbReference type="Proteomes" id="UP000603453">
    <property type="component" value="Unassembled WGS sequence"/>
</dbReference>